<evidence type="ECO:0000313" key="5">
    <source>
        <dbReference type="Proteomes" id="UP000694867"/>
    </source>
</evidence>
<dbReference type="Gene3D" id="3.30.710.10">
    <property type="entry name" value="Potassium Channel Kv1.1, Chain A"/>
    <property type="match status" value="1"/>
</dbReference>
<proteinExistence type="predicted"/>
<keyword evidence="3" id="KW-0009">Actin-binding</keyword>
<feature type="domain" description="BTB" evidence="4">
    <location>
        <begin position="57"/>
        <end position="110"/>
    </location>
</feature>
<dbReference type="SUPFAM" id="SSF54695">
    <property type="entry name" value="POZ domain"/>
    <property type="match status" value="1"/>
</dbReference>
<dbReference type="PROSITE" id="PS50097">
    <property type="entry name" value="BTB"/>
    <property type="match status" value="1"/>
</dbReference>
<dbReference type="InterPro" id="IPR000210">
    <property type="entry name" value="BTB/POZ_dom"/>
</dbReference>
<gene>
    <name evidence="6" type="primary">LOC100905172</name>
</gene>
<organism evidence="5 6">
    <name type="scientific">Galendromus occidentalis</name>
    <name type="common">western predatory mite</name>
    <dbReference type="NCBI Taxonomy" id="34638"/>
    <lineage>
        <taxon>Eukaryota</taxon>
        <taxon>Metazoa</taxon>
        <taxon>Ecdysozoa</taxon>
        <taxon>Arthropoda</taxon>
        <taxon>Chelicerata</taxon>
        <taxon>Arachnida</taxon>
        <taxon>Acari</taxon>
        <taxon>Parasitiformes</taxon>
        <taxon>Mesostigmata</taxon>
        <taxon>Gamasina</taxon>
        <taxon>Phytoseioidea</taxon>
        <taxon>Phytoseiidae</taxon>
        <taxon>Typhlodrominae</taxon>
        <taxon>Galendromus</taxon>
    </lineage>
</organism>
<evidence type="ECO:0000256" key="3">
    <source>
        <dbReference type="ARBA" id="ARBA00023203"/>
    </source>
</evidence>
<dbReference type="KEGG" id="goe:100905172"/>
<sequence>MSSLKSLGLRLPFRASSSHEEAAETPDHLFSLKRNAIHALGILSNLDEQRKNASHYCDVQIITSDQRDLWAHKVVVDVFTNYFDEPGRFVLDHIDSKTMEAFLNYIYTGDQPKLDAENSLKIMISALELGLKQTFRFAISYCVENLFEVMSGEYFCSLSYETLSSLPLFDESYLLDKLKESKYRRIMHKWISIDPEARLGYRNDMENLFSKLWTQEDHERALALGVNEQGLFNFVQFNPQDRIWYPCEFSFKPAVETALSKVVQMGLYKTEHFVFRDSSDNVYYSSTQFKRMQNKSSTLGTLVGSHCVSLRQIDGHIYALFDTFKKWNGESRKFETVIPKDVFHQLEVNVRDFTIDDRNTNIYFLCVSQTDPNRTGILTYAHNPENPIMVAYAGLATATSILTAGDDHLIVYGNSAASASFPEGDVFVYDLAQKRFHQDLYLNQKFNAEGSLFRLNSKIYSLETTKKGDERSHYRVRGFPLKYDHRTLDSVDRVDESISSIKAVCVCPRKAYYDTVYGSHHPTTRFLSIGIGKSLNGVE</sequence>
<dbReference type="Proteomes" id="UP000694867">
    <property type="component" value="Unplaced"/>
</dbReference>
<dbReference type="PANTHER" id="PTHR24412:SF441">
    <property type="entry name" value="KELCH-LIKE PROTEIN 28"/>
    <property type="match status" value="1"/>
</dbReference>
<dbReference type="AlphaFoldDB" id="A0AAJ6QPI5"/>
<dbReference type="RefSeq" id="XP_003739817.1">
    <property type="nucleotide sequence ID" value="XM_003739769.2"/>
</dbReference>
<keyword evidence="2" id="KW-0677">Repeat</keyword>
<reference evidence="6" key="1">
    <citation type="submission" date="2025-08" db="UniProtKB">
        <authorList>
            <consortium name="RefSeq"/>
        </authorList>
    </citation>
    <scope>IDENTIFICATION</scope>
</reference>
<evidence type="ECO:0000256" key="2">
    <source>
        <dbReference type="ARBA" id="ARBA00022737"/>
    </source>
</evidence>
<dbReference type="PANTHER" id="PTHR24412">
    <property type="entry name" value="KELCH PROTEIN"/>
    <property type="match status" value="1"/>
</dbReference>
<keyword evidence="1" id="KW-0880">Kelch repeat</keyword>
<evidence type="ECO:0000259" key="4">
    <source>
        <dbReference type="PROSITE" id="PS50097"/>
    </source>
</evidence>
<evidence type="ECO:0000313" key="6">
    <source>
        <dbReference type="RefSeq" id="XP_003739817.1"/>
    </source>
</evidence>
<dbReference type="GeneID" id="100905172"/>
<name>A0AAJ6QPI5_9ACAR</name>
<dbReference type="InterPro" id="IPR011333">
    <property type="entry name" value="SKP1/BTB/POZ_sf"/>
</dbReference>
<dbReference type="CDD" id="cd18186">
    <property type="entry name" value="BTB_POZ_ZBTB_KLHL-like"/>
    <property type="match status" value="1"/>
</dbReference>
<evidence type="ECO:0000256" key="1">
    <source>
        <dbReference type="ARBA" id="ARBA00022441"/>
    </source>
</evidence>
<accession>A0AAJ6QPI5</accession>
<keyword evidence="5" id="KW-1185">Reference proteome</keyword>
<protein>
    <submittedName>
        <fullName evidence="6">Uncharacterized protein LOC100905172</fullName>
    </submittedName>
</protein>
<dbReference type="Pfam" id="PF00651">
    <property type="entry name" value="BTB"/>
    <property type="match status" value="1"/>
</dbReference>